<reference evidence="2 3" key="1">
    <citation type="submission" date="2006-10" db="EMBL/GenBank/DDBJ databases">
        <title>Complete sequence of chromosome of Pelobacter propionicus DSM 2379.</title>
        <authorList>
            <consortium name="US DOE Joint Genome Institute"/>
            <person name="Copeland A."/>
            <person name="Lucas S."/>
            <person name="Lapidus A."/>
            <person name="Barry K."/>
            <person name="Detter J.C."/>
            <person name="Glavina del Rio T."/>
            <person name="Hammon N."/>
            <person name="Israni S."/>
            <person name="Dalin E."/>
            <person name="Tice H."/>
            <person name="Pitluck S."/>
            <person name="Saunders E."/>
            <person name="Brettin T."/>
            <person name="Bruce D."/>
            <person name="Han C."/>
            <person name="Tapia R."/>
            <person name="Schmutz J."/>
            <person name="Larimer F."/>
            <person name="Land M."/>
            <person name="Hauser L."/>
            <person name="Kyrpides N."/>
            <person name="Kim E."/>
            <person name="Lovley D."/>
            <person name="Richardson P."/>
        </authorList>
    </citation>
    <scope>NUCLEOTIDE SEQUENCE [LARGE SCALE GENOMIC DNA]</scope>
    <source>
        <strain evidence="3">DSM 2379 / NBRC 103807 / OttBd1</strain>
    </source>
</reference>
<accession>A1AQX1</accession>
<keyword evidence="3" id="KW-1185">Reference proteome</keyword>
<feature type="region of interest" description="Disordered" evidence="1">
    <location>
        <begin position="96"/>
        <end position="118"/>
    </location>
</feature>
<proteinExistence type="predicted"/>
<organism evidence="2 3">
    <name type="scientific">Pelobacter propionicus (strain DSM 2379 / NBRC 103807 / OttBd1)</name>
    <dbReference type="NCBI Taxonomy" id="338966"/>
    <lineage>
        <taxon>Bacteria</taxon>
        <taxon>Pseudomonadati</taxon>
        <taxon>Thermodesulfobacteriota</taxon>
        <taxon>Desulfuromonadia</taxon>
        <taxon>Desulfuromonadales</taxon>
        <taxon>Desulfuromonadaceae</taxon>
        <taxon>Pelobacter</taxon>
    </lineage>
</organism>
<dbReference type="AlphaFoldDB" id="A1AQX1"/>
<evidence type="ECO:0000313" key="2">
    <source>
        <dbReference type="EMBL" id="ABK99741.1"/>
    </source>
</evidence>
<gene>
    <name evidence="2" type="ordered locus">Ppro_2133</name>
</gene>
<dbReference type="Proteomes" id="UP000006732">
    <property type="component" value="Chromosome"/>
</dbReference>
<evidence type="ECO:0000313" key="3">
    <source>
        <dbReference type="Proteomes" id="UP000006732"/>
    </source>
</evidence>
<dbReference type="STRING" id="338966.Ppro_2133"/>
<evidence type="ECO:0000256" key="1">
    <source>
        <dbReference type="SAM" id="MobiDB-lite"/>
    </source>
</evidence>
<feature type="compositionally biased region" description="Basic and acidic residues" evidence="1">
    <location>
        <begin position="105"/>
        <end position="118"/>
    </location>
</feature>
<dbReference type="HOGENOM" id="CLU_2070865_0_0_7"/>
<dbReference type="EMBL" id="CP000482">
    <property type="protein sequence ID" value="ABK99741.1"/>
    <property type="molecule type" value="Genomic_DNA"/>
</dbReference>
<protein>
    <submittedName>
        <fullName evidence="2">Uncharacterized protein</fullName>
    </submittedName>
</protein>
<name>A1AQX1_PELPD</name>
<dbReference type="KEGG" id="ppd:Ppro_2133"/>
<sequence>MILDATHQAQTKDGMLDFNKVNPGRFLLADLKNIQDVIEGTGSKETRREVIEQYVFPSLHHTWEMYRRDWSGLSEDERAAIREAFPIMMSLGVPIEWIPPGGEPPADHDDKQEKPDSE</sequence>